<protein>
    <submittedName>
        <fullName evidence="2">Uncharacterized protein</fullName>
    </submittedName>
</protein>
<keyword evidence="1" id="KW-0472">Membrane</keyword>
<keyword evidence="3" id="KW-1185">Reference proteome</keyword>
<feature type="non-terminal residue" evidence="2">
    <location>
        <position position="1"/>
    </location>
</feature>
<evidence type="ECO:0000313" key="3">
    <source>
        <dbReference type="Proteomes" id="UP000601435"/>
    </source>
</evidence>
<feature type="non-terminal residue" evidence="2">
    <location>
        <position position="58"/>
    </location>
</feature>
<name>A0A813A4X4_9DINO</name>
<organism evidence="2 3">
    <name type="scientific">Symbiodinium necroappetens</name>
    <dbReference type="NCBI Taxonomy" id="1628268"/>
    <lineage>
        <taxon>Eukaryota</taxon>
        <taxon>Sar</taxon>
        <taxon>Alveolata</taxon>
        <taxon>Dinophyceae</taxon>
        <taxon>Suessiales</taxon>
        <taxon>Symbiodiniaceae</taxon>
        <taxon>Symbiodinium</taxon>
    </lineage>
</organism>
<proteinExistence type="predicted"/>
<dbReference type="EMBL" id="CAJNJA010053143">
    <property type="protein sequence ID" value="CAE7849446.1"/>
    <property type="molecule type" value="Genomic_DNA"/>
</dbReference>
<keyword evidence="1" id="KW-0812">Transmembrane</keyword>
<feature type="transmembrane region" description="Helical" evidence="1">
    <location>
        <begin position="12"/>
        <end position="32"/>
    </location>
</feature>
<evidence type="ECO:0000256" key="1">
    <source>
        <dbReference type="SAM" id="Phobius"/>
    </source>
</evidence>
<dbReference type="AlphaFoldDB" id="A0A813A4X4"/>
<gene>
    <name evidence="2" type="ORF">SNEC2469_LOCUS26273</name>
</gene>
<accession>A0A813A4X4</accession>
<keyword evidence="1" id="KW-1133">Transmembrane helix</keyword>
<evidence type="ECO:0000313" key="2">
    <source>
        <dbReference type="EMBL" id="CAE7849446.1"/>
    </source>
</evidence>
<reference evidence="2" key="1">
    <citation type="submission" date="2021-02" db="EMBL/GenBank/DDBJ databases">
        <authorList>
            <person name="Dougan E. K."/>
            <person name="Rhodes N."/>
            <person name="Thang M."/>
            <person name="Chan C."/>
        </authorList>
    </citation>
    <scope>NUCLEOTIDE SEQUENCE</scope>
</reference>
<dbReference type="Proteomes" id="UP000601435">
    <property type="component" value="Unassembled WGS sequence"/>
</dbReference>
<sequence>AASVQPAVRASSSSALSVGLGATFAALALGAMSQRVVFKGTPQQRTVALKAFESELGV</sequence>
<comment type="caution">
    <text evidence="2">The sequence shown here is derived from an EMBL/GenBank/DDBJ whole genome shotgun (WGS) entry which is preliminary data.</text>
</comment>